<name>A0A6J7WUF9_9CAUD</name>
<proteinExistence type="predicted"/>
<reference evidence="1" key="1">
    <citation type="submission" date="2020-05" db="EMBL/GenBank/DDBJ databases">
        <authorList>
            <person name="Chiriac C."/>
            <person name="Salcher M."/>
            <person name="Ghai R."/>
            <person name="Kavagutti S V."/>
        </authorList>
    </citation>
    <scope>NUCLEOTIDE SEQUENCE</scope>
</reference>
<accession>A0A6J7WUF9</accession>
<evidence type="ECO:0008006" key="2">
    <source>
        <dbReference type="Google" id="ProtNLM"/>
    </source>
</evidence>
<evidence type="ECO:0000313" key="1">
    <source>
        <dbReference type="EMBL" id="CAB5221606.1"/>
    </source>
</evidence>
<sequence length="153" mass="17704">MIYDFADLEINRSCSGCTKCCSGILHGEAYGKKFHRGVPCHFVGKNGCAIYEDRPYNPCQTYKCRWLTDKTLPEWLKPSLSNVIVEKRQKTDVEGKQHLFLRVTEVGQKIDSSILNWLIQYSMKEKINIQVQVDGFFYYYGSEQFIKKGATLK</sequence>
<gene>
    <name evidence="1" type="ORF">UFOVP247_212</name>
</gene>
<protein>
    <recommendedName>
        <fullName evidence="2">Zinc- or iron-chelating domain containing protein</fullName>
    </recommendedName>
</protein>
<dbReference type="EMBL" id="LR798288">
    <property type="protein sequence ID" value="CAB5221606.1"/>
    <property type="molecule type" value="Genomic_DNA"/>
</dbReference>
<organism evidence="1">
    <name type="scientific">uncultured Caudovirales phage</name>
    <dbReference type="NCBI Taxonomy" id="2100421"/>
    <lineage>
        <taxon>Viruses</taxon>
        <taxon>Duplodnaviria</taxon>
        <taxon>Heunggongvirae</taxon>
        <taxon>Uroviricota</taxon>
        <taxon>Caudoviricetes</taxon>
        <taxon>Peduoviridae</taxon>
        <taxon>Maltschvirus</taxon>
        <taxon>Maltschvirus maltsch</taxon>
    </lineage>
</organism>